<feature type="compositionally biased region" description="Basic and acidic residues" evidence="1">
    <location>
        <begin position="42"/>
        <end position="55"/>
    </location>
</feature>
<organism evidence="2 3">
    <name type="scientific">Gordonia malaquae NBRC 108250</name>
    <dbReference type="NCBI Taxonomy" id="1223542"/>
    <lineage>
        <taxon>Bacteria</taxon>
        <taxon>Bacillati</taxon>
        <taxon>Actinomycetota</taxon>
        <taxon>Actinomycetes</taxon>
        <taxon>Mycobacteriales</taxon>
        <taxon>Gordoniaceae</taxon>
        <taxon>Gordonia</taxon>
    </lineage>
</organism>
<dbReference type="Proteomes" id="UP000035009">
    <property type="component" value="Unassembled WGS sequence"/>
</dbReference>
<evidence type="ECO:0000313" key="2">
    <source>
        <dbReference type="EMBL" id="GAC82041.1"/>
    </source>
</evidence>
<keyword evidence="3" id="KW-1185">Reference proteome</keyword>
<name>M3TKN1_GORML</name>
<dbReference type="EMBL" id="BAOP01000062">
    <property type="protein sequence ID" value="GAC82041.1"/>
    <property type="molecule type" value="Genomic_DNA"/>
</dbReference>
<comment type="caution">
    <text evidence="2">The sequence shown here is derived from an EMBL/GenBank/DDBJ whole genome shotgun (WGS) entry which is preliminary data.</text>
</comment>
<sequence>MTASCGRPRAGRGHAVGRDQVAQLMRLAGIEGVRRGKQVRTTKADPDTPRHPDLVKRNFTATAPNHLWVPI</sequence>
<protein>
    <recommendedName>
        <fullName evidence="4">Transposase</fullName>
    </recommendedName>
</protein>
<evidence type="ECO:0008006" key="4">
    <source>
        <dbReference type="Google" id="ProtNLM"/>
    </source>
</evidence>
<dbReference type="AlphaFoldDB" id="M3TKN1"/>
<dbReference type="eggNOG" id="COG2801">
    <property type="taxonomic scope" value="Bacteria"/>
</dbReference>
<accession>M3TKN1</accession>
<proteinExistence type="predicted"/>
<evidence type="ECO:0000313" key="3">
    <source>
        <dbReference type="Proteomes" id="UP000035009"/>
    </source>
</evidence>
<reference evidence="2 3" key="1">
    <citation type="submission" date="2013-02" db="EMBL/GenBank/DDBJ databases">
        <title>Whole genome shotgun sequence of Gordonia malaquae NBRC 108250.</title>
        <authorList>
            <person name="Yoshida I."/>
            <person name="Hosoyama A."/>
            <person name="Tsuchikane K."/>
            <person name="Ando Y."/>
            <person name="Baba S."/>
            <person name="Ohji S."/>
            <person name="Hamada M."/>
            <person name="Tamura T."/>
            <person name="Yamazoe A."/>
            <person name="Yamazaki S."/>
            <person name="Fujita N."/>
        </authorList>
    </citation>
    <scope>NUCLEOTIDE SEQUENCE [LARGE SCALE GENOMIC DNA]</scope>
    <source>
        <strain evidence="2 3">NBRC 108250</strain>
    </source>
</reference>
<evidence type="ECO:0000256" key="1">
    <source>
        <dbReference type="SAM" id="MobiDB-lite"/>
    </source>
</evidence>
<gene>
    <name evidence="2" type="ORF">GM1_062_00010</name>
</gene>
<feature type="region of interest" description="Disordered" evidence="1">
    <location>
        <begin position="35"/>
        <end position="55"/>
    </location>
</feature>